<keyword evidence="3" id="KW-1003">Cell membrane</keyword>
<dbReference type="Proteomes" id="UP001153076">
    <property type="component" value="Unassembled WGS sequence"/>
</dbReference>
<evidence type="ECO:0000313" key="13">
    <source>
        <dbReference type="EMBL" id="KAJ8435358.1"/>
    </source>
</evidence>
<feature type="compositionally biased region" description="Basic and acidic residues" evidence="11">
    <location>
        <begin position="424"/>
        <end position="433"/>
    </location>
</feature>
<evidence type="ECO:0000256" key="7">
    <source>
        <dbReference type="ARBA" id="ARBA00023054"/>
    </source>
</evidence>
<evidence type="ECO:0000256" key="3">
    <source>
        <dbReference type="ARBA" id="ARBA00022475"/>
    </source>
</evidence>
<dbReference type="OrthoDB" id="1703439at2759"/>
<feature type="compositionally biased region" description="Polar residues" evidence="11">
    <location>
        <begin position="461"/>
        <end position="471"/>
    </location>
</feature>
<dbReference type="PANTHER" id="PTHR32219">
    <property type="entry name" value="RNA-BINDING PROTEIN YLMH-RELATED"/>
    <property type="match status" value="1"/>
</dbReference>
<keyword evidence="8 12" id="KW-0472">Membrane</keyword>
<dbReference type="PANTHER" id="PTHR32219:SF3">
    <property type="entry name" value="CALPONIN-LIKE DOMAIN PROTEIN"/>
    <property type="match status" value="1"/>
</dbReference>
<keyword evidence="5" id="KW-0256">Endoplasmic reticulum</keyword>
<comment type="caution">
    <text evidence="13">The sequence shown here is derived from an EMBL/GenBank/DDBJ whole genome shotgun (WGS) entry which is preliminary data.</text>
</comment>
<evidence type="ECO:0000256" key="11">
    <source>
        <dbReference type="SAM" id="MobiDB-lite"/>
    </source>
</evidence>
<keyword evidence="4 12" id="KW-0812">Transmembrane</keyword>
<keyword evidence="6 12" id="KW-1133">Transmembrane helix</keyword>
<comment type="subcellular location">
    <subcellularLocation>
        <location evidence="1">Cell membrane</location>
        <topology evidence="1">Single-pass membrane protein</topology>
    </subcellularLocation>
    <subcellularLocation>
        <location evidence="2">Endoplasmic reticulum membrane</location>
        <topology evidence="2">Single-pass membrane protein</topology>
    </subcellularLocation>
</comment>
<feature type="region of interest" description="Disordered" evidence="11">
    <location>
        <begin position="1253"/>
        <end position="1435"/>
    </location>
</feature>
<feature type="region of interest" description="Disordered" evidence="11">
    <location>
        <begin position="28"/>
        <end position="176"/>
    </location>
</feature>
<reference evidence="13" key="1">
    <citation type="submission" date="2022-04" db="EMBL/GenBank/DDBJ databases">
        <title>Carnegiea gigantea Genome sequencing and assembly v2.</title>
        <authorList>
            <person name="Copetti D."/>
            <person name="Sanderson M.J."/>
            <person name="Burquez A."/>
            <person name="Wojciechowski M.F."/>
        </authorList>
    </citation>
    <scope>NUCLEOTIDE SEQUENCE</scope>
    <source>
        <strain evidence="13">SGP5-SGP5p</strain>
        <tissue evidence="13">Aerial part</tissue>
    </source>
</reference>
<feature type="compositionally biased region" description="Basic and acidic residues" evidence="11">
    <location>
        <begin position="531"/>
        <end position="540"/>
    </location>
</feature>
<evidence type="ECO:0000256" key="1">
    <source>
        <dbReference type="ARBA" id="ARBA00004162"/>
    </source>
</evidence>
<evidence type="ECO:0000256" key="10">
    <source>
        <dbReference type="SAM" id="Coils"/>
    </source>
</evidence>
<evidence type="ECO:0000256" key="9">
    <source>
        <dbReference type="ARBA" id="ARBA00038080"/>
    </source>
</evidence>
<name>A0A9Q1QAS2_9CARY</name>
<gene>
    <name evidence="13" type="ORF">Cgig2_024345</name>
</gene>
<evidence type="ECO:0000256" key="5">
    <source>
        <dbReference type="ARBA" id="ARBA00022824"/>
    </source>
</evidence>
<keyword evidence="7 10" id="KW-0175">Coiled coil</keyword>
<evidence type="ECO:0000256" key="12">
    <source>
        <dbReference type="SAM" id="Phobius"/>
    </source>
</evidence>
<feature type="compositionally biased region" description="Basic and acidic residues" evidence="11">
    <location>
        <begin position="251"/>
        <end position="264"/>
    </location>
</feature>
<feature type="region of interest" description="Disordered" evidence="11">
    <location>
        <begin position="251"/>
        <end position="590"/>
    </location>
</feature>
<dbReference type="InterPro" id="IPR055282">
    <property type="entry name" value="PPI1-4"/>
</dbReference>
<feature type="compositionally biased region" description="Low complexity" evidence="11">
    <location>
        <begin position="1263"/>
        <end position="1281"/>
    </location>
</feature>
<keyword evidence="14" id="KW-1185">Reference proteome</keyword>
<feature type="transmembrane region" description="Helical" evidence="12">
    <location>
        <begin position="1443"/>
        <end position="1460"/>
    </location>
</feature>
<evidence type="ECO:0000256" key="4">
    <source>
        <dbReference type="ARBA" id="ARBA00022692"/>
    </source>
</evidence>
<feature type="compositionally biased region" description="Basic and acidic residues" evidence="11">
    <location>
        <begin position="137"/>
        <end position="156"/>
    </location>
</feature>
<sequence length="1477" mass="162047">MAPGAMNEGSKVEIEGERCGLDMGLYEDLPPKSVGGDCNGDGKDDYVFVNGSDAGSDDHGEAGGNGRLDTSELDVHSHKEANGDGQSEVYTGDVALDDPGEKGGVGELNLSGSSLDTSEEAEGGAADRNVSDSLEVDNGHGDKVDGEIKADGKVLELGDGDGDGVDGERENEDDVEGGELVKENGQVNQETEIVDEDVEVRDLDVERSHTNVVPDVVEEKRDNCNPSVDDTTTCFLDDHDDKVKVSLGTDKVLDSASPDKDEVHNGASVVGDGPLVSDRDSEPQHLMEPQRDEDQGDPPVVEDGFQRHADEVVDGEMEPLVSDVEDLKPSEGNVECQPLEVGISETQSLDAEVKTSHLPASSEPHSLDADCVEPLVDDAINENKSSDGQQPESLPGDEDNEFAPSEAEAAAKEQGDLDASAADVKQDSADAGRFDVNQSEECEVKVQNTDHLTAKSHEIQEMQTDSLQSKGNESKSDEPGPKEAENKVTEQGDVDSSDTAINQELDSLNSEVVTRELNPSEECENAPELTVEEKELKKPQSDSLLSEVVEKQSTIESTASSVEGSVSDITSHVEDSKADSIAEADVETEKVDVKGKSDLAAKALGNQESPVGDDVVIDQVTEENGSVNVTDKEISLKDLDSEKTLVVEEKTSLSEIQAANDAAVDENRSDLGTVCISEKVSDNLANDSQTVPVSCKTSNDAEGVIKYERSQLSVPVDTAASFPGSPEVDTIKEQVVENADSTADINTSAADTLPQATVKIGNDPLPNHVHDTNPEITAANGEIDGTTRSAYISSDTLKSKISFGSFVCEASFSANDVSMRPEVSDRSIELTCGQPNVNVENSECNIKPSNGVAIQNAEANGVHQICLNHDKICSEVSSAEHVKTDEVSALPLEGPGGGALKGQNTDLVRRPFCYLIRVPRYDDEKLKEQIRLSELQVEEKTRSRDAVRVEYQQRKGAIIQLKSVLEDAKSEERAARELVRAKKREIDSSQSLVNLAKNAITAEDVQAQILNMEHKIQHETLHLKEEKQLVREIKQMKNLKDQLYGNAQKQEEIKQALDQKEQVEEHLKVLKKELASLRDNLSKAEESVKVARKRYDEESALLNELFIKFKSADTVRQDAYAHLVDLRKQWSEKNKYFRSYKDDARAANDFAAVGDMGSLERHCVDQVEKFMELWNNNDEFRKEYIKCNTRSTLRRLRTLDGRALGPDEEPPSFGNVSDDRVTMSAKVNSVPAVATVERDLPVATKHVDAIPPKKVVEQKNKPVSAKKMVEVASKSSSAEASGRTETEEDKEEHKPTKEEEELARKVEQQRKEEEEARLREQRREEEKAKAQEALERKKRMAEKAKARAEFRARKEAEQKEKERERRSKKKEKQRGVTSETAESEPAVRVESSSETTREPEVTEKPVTVAKKPQKPSPYAKQIKTTKSIPPPLRNRGKRRMQQWMWALATVVAILALFFLGNSNFLRNNSLLGFGPSY</sequence>
<feature type="compositionally biased region" description="Basic and acidic residues" evidence="11">
    <location>
        <begin position="472"/>
        <end position="490"/>
    </location>
</feature>
<feature type="compositionally biased region" description="Acidic residues" evidence="11">
    <location>
        <begin position="158"/>
        <end position="176"/>
    </location>
</feature>
<comment type="similarity">
    <text evidence="9">Belongs to the plant Proton pump-interactor protein family.</text>
</comment>
<feature type="compositionally biased region" description="Polar residues" evidence="11">
    <location>
        <begin position="382"/>
        <end position="392"/>
    </location>
</feature>
<evidence type="ECO:0000256" key="2">
    <source>
        <dbReference type="ARBA" id="ARBA00004389"/>
    </source>
</evidence>
<feature type="coiled-coil region" evidence="10">
    <location>
        <begin position="1022"/>
        <end position="1101"/>
    </location>
</feature>
<feature type="compositionally biased region" description="Basic and acidic residues" evidence="11">
    <location>
        <begin position="277"/>
        <end position="293"/>
    </location>
</feature>
<feature type="compositionally biased region" description="Polar residues" evidence="11">
    <location>
        <begin position="551"/>
        <end position="570"/>
    </location>
</feature>
<proteinExistence type="inferred from homology"/>
<protein>
    <submittedName>
        <fullName evidence="13">Uncharacterized protein</fullName>
    </submittedName>
</protein>
<evidence type="ECO:0000313" key="14">
    <source>
        <dbReference type="Proteomes" id="UP001153076"/>
    </source>
</evidence>
<accession>A0A9Q1QAS2</accession>
<dbReference type="GO" id="GO:0005789">
    <property type="term" value="C:endoplasmic reticulum membrane"/>
    <property type="evidence" value="ECO:0007669"/>
    <property type="project" value="UniProtKB-SubCell"/>
</dbReference>
<feature type="compositionally biased region" description="Basic and acidic residues" evidence="11">
    <location>
        <begin position="69"/>
        <end position="82"/>
    </location>
</feature>
<dbReference type="GO" id="GO:0005886">
    <property type="term" value="C:plasma membrane"/>
    <property type="evidence" value="ECO:0007669"/>
    <property type="project" value="UniProtKB-SubCell"/>
</dbReference>
<feature type="compositionally biased region" description="Basic and acidic residues" evidence="11">
    <location>
        <begin position="571"/>
        <end position="580"/>
    </location>
</feature>
<evidence type="ECO:0000256" key="6">
    <source>
        <dbReference type="ARBA" id="ARBA00022989"/>
    </source>
</evidence>
<evidence type="ECO:0000256" key="8">
    <source>
        <dbReference type="ARBA" id="ARBA00023136"/>
    </source>
</evidence>
<dbReference type="EMBL" id="JAKOGI010000420">
    <property type="protein sequence ID" value="KAJ8435358.1"/>
    <property type="molecule type" value="Genomic_DNA"/>
</dbReference>
<organism evidence="13 14">
    <name type="scientific">Carnegiea gigantea</name>
    <dbReference type="NCBI Taxonomy" id="171969"/>
    <lineage>
        <taxon>Eukaryota</taxon>
        <taxon>Viridiplantae</taxon>
        <taxon>Streptophyta</taxon>
        <taxon>Embryophyta</taxon>
        <taxon>Tracheophyta</taxon>
        <taxon>Spermatophyta</taxon>
        <taxon>Magnoliopsida</taxon>
        <taxon>eudicotyledons</taxon>
        <taxon>Gunneridae</taxon>
        <taxon>Pentapetalae</taxon>
        <taxon>Caryophyllales</taxon>
        <taxon>Cactineae</taxon>
        <taxon>Cactaceae</taxon>
        <taxon>Cactoideae</taxon>
        <taxon>Echinocereeae</taxon>
        <taxon>Carnegiea</taxon>
    </lineage>
</organism>
<feature type="compositionally biased region" description="Polar residues" evidence="11">
    <location>
        <begin position="497"/>
        <end position="512"/>
    </location>
</feature>
<feature type="compositionally biased region" description="Basic and acidic residues" evidence="11">
    <location>
        <begin position="1291"/>
        <end position="1365"/>
    </location>
</feature>